<evidence type="ECO:0000313" key="3">
    <source>
        <dbReference type="Proteomes" id="UP000054558"/>
    </source>
</evidence>
<organism evidence="2 3">
    <name type="scientific">Klebsormidium nitens</name>
    <name type="common">Green alga</name>
    <name type="synonym">Ulothrix nitens</name>
    <dbReference type="NCBI Taxonomy" id="105231"/>
    <lineage>
        <taxon>Eukaryota</taxon>
        <taxon>Viridiplantae</taxon>
        <taxon>Streptophyta</taxon>
        <taxon>Klebsormidiophyceae</taxon>
        <taxon>Klebsormidiales</taxon>
        <taxon>Klebsormidiaceae</taxon>
        <taxon>Klebsormidium</taxon>
    </lineage>
</organism>
<keyword evidence="3" id="KW-1185">Reference proteome</keyword>
<feature type="region of interest" description="Disordered" evidence="1">
    <location>
        <begin position="1"/>
        <end position="57"/>
    </location>
</feature>
<accession>A0A1Y1IW77</accession>
<reference evidence="2 3" key="1">
    <citation type="journal article" date="2014" name="Nat. Commun.">
        <title>Klebsormidium flaccidum genome reveals primary factors for plant terrestrial adaptation.</title>
        <authorList>
            <person name="Hori K."/>
            <person name="Maruyama F."/>
            <person name="Fujisawa T."/>
            <person name="Togashi T."/>
            <person name="Yamamoto N."/>
            <person name="Seo M."/>
            <person name="Sato S."/>
            <person name="Yamada T."/>
            <person name="Mori H."/>
            <person name="Tajima N."/>
            <person name="Moriyama T."/>
            <person name="Ikeuchi M."/>
            <person name="Watanabe M."/>
            <person name="Wada H."/>
            <person name="Kobayashi K."/>
            <person name="Saito M."/>
            <person name="Masuda T."/>
            <person name="Sasaki-Sekimoto Y."/>
            <person name="Mashiguchi K."/>
            <person name="Awai K."/>
            <person name="Shimojima M."/>
            <person name="Masuda S."/>
            <person name="Iwai M."/>
            <person name="Nobusawa T."/>
            <person name="Narise T."/>
            <person name="Kondo S."/>
            <person name="Saito H."/>
            <person name="Sato R."/>
            <person name="Murakawa M."/>
            <person name="Ihara Y."/>
            <person name="Oshima-Yamada Y."/>
            <person name="Ohtaka K."/>
            <person name="Satoh M."/>
            <person name="Sonobe K."/>
            <person name="Ishii M."/>
            <person name="Ohtani R."/>
            <person name="Kanamori-Sato M."/>
            <person name="Honoki R."/>
            <person name="Miyazaki D."/>
            <person name="Mochizuki H."/>
            <person name="Umetsu J."/>
            <person name="Higashi K."/>
            <person name="Shibata D."/>
            <person name="Kamiya Y."/>
            <person name="Sato N."/>
            <person name="Nakamura Y."/>
            <person name="Tabata S."/>
            <person name="Ida S."/>
            <person name="Kurokawa K."/>
            <person name="Ohta H."/>
        </authorList>
    </citation>
    <scope>NUCLEOTIDE SEQUENCE [LARGE SCALE GENOMIC DNA]</scope>
    <source>
        <strain evidence="2 3">NIES-2285</strain>
    </source>
</reference>
<dbReference type="Proteomes" id="UP000054558">
    <property type="component" value="Unassembled WGS sequence"/>
</dbReference>
<dbReference type="Pfam" id="PF18759">
    <property type="entry name" value="Plavaka"/>
    <property type="match status" value="1"/>
</dbReference>
<sequence>REAGLPDPQAPPVERRPLVFDEADQDDPVDFAPTDHNNPPPNDQGADEPTEPVVENKEWESTEQFVSWIKRAKLSQSQTDEMLNLFRDQRMDMREALEIVQSHRDVDKYLMQQIVGENARMIDLSRPGLDPGPVLLTYKPLLEVVKKMAANAKAVAKKNGREGKFVLKPVIQNVKVMQKQRDGTMKEVLIAEYDHPSTGTWWHKMQREIDVDPDFQGSDYVVLPIIIYLDKTTMDGLRRVSVFPMYVSLANFSWDFYNERGGLELDALLPQPKADPDWPQPNYKPKSDGHRDLKRHFITSSLAIVTEDARKASWKGIDFVDPHGVKRKGVPQIFCISKDLGEASTISNVKVNYCDSCLVPPDEMNRLDEALRGDYPPRLEPAMRVAVNAILDLKEDPHVPRVRVTEETRKHGVHPQMPWFFKWKYGKLAWNAPYLKMVPDDLHTVYGGVLGSHFLNILEAVANIHPLGKAAFLALMNVRLHQIYLLYNPGLRLPASKEFFTERYSVPNYEWKAVMQVLPILVSGLFRTQNGVDTLVEWAVAFVEWLRAIALDNIETLRAQITEVVRQRGKYDSALVMADKAKENKLPLSYRFATLWSNMLVDVTSPQKMIFDGHVQRGAFMQLLRSQPLLSKLPAALGTYFGVHVGNVSGAALRRLNPIRYLRENNIDPRVHVVSSCYIVPHAGGRRRLQAARAIPSFHGRPVFSDVAVTGENSRTGARETWYARVVLFFKAWHKVLKWDEVELKQVWKPVEHELVFLRWFRVTAWTDDVKCDILQWEATSRREPSVVVEPIESLISVEMMLPKKAQNRNMELWFRNKYYR</sequence>
<evidence type="ECO:0000313" key="2">
    <source>
        <dbReference type="EMBL" id="GAQ92528.1"/>
    </source>
</evidence>
<gene>
    <name evidence="2" type="ORF">KFL_010410010</name>
</gene>
<dbReference type="OMA" id="GARETWY"/>
<evidence type="ECO:0000256" key="1">
    <source>
        <dbReference type="SAM" id="MobiDB-lite"/>
    </source>
</evidence>
<name>A0A1Y1IW77_KLENI</name>
<dbReference type="EMBL" id="DF237990">
    <property type="protein sequence ID" value="GAQ92528.1"/>
    <property type="molecule type" value="Genomic_DNA"/>
</dbReference>
<dbReference type="OrthoDB" id="2418900at2759"/>
<protein>
    <submittedName>
        <fullName evidence="2">Uncharacterized protein</fullName>
    </submittedName>
</protein>
<feature type="non-terminal residue" evidence="2">
    <location>
        <position position="1"/>
    </location>
</feature>
<proteinExistence type="predicted"/>
<dbReference type="AlphaFoldDB" id="A0A1Y1IW77"/>
<dbReference type="InterPro" id="IPR041078">
    <property type="entry name" value="Plavaka"/>
</dbReference>